<dbReference type="GO" id="GO:0046872">
    <property type="term" value="F:metal ion binding"/>
    <property type="evidence" value="ECO:0007669"/>
    <property type="project" value="UniProtKB-KW"/>
</dbReference>
<dbReference type="EMBL" id="SDWY01000003">
    <property type="protein sequence ID" value="MDN6900480.1"/>
    <property type="molecule type" value="Genomic_DNA"/>
</dbReference>
<dbReference type="InterPro" id="IPR004808">
    <property type="entry name" value="AP_endonuc_1"/>
</dbReference>
<evidence type="ECO:0000256" key="1">
    <source>
        <dbReference type="ARBA" id="ARBA00001936"/>
    </source>
</evidence>
<dbReference type="GO" id="GO:0003906">
    <property type="term" value="F:DNA-(apurinic or apyrimidinic site) endonuclease activity"/>
    <property type="evidence" value="ECO:0007669"/>
    <property type="project" value="TreeGrafter"/>
</dbReference>
<evidence type="ECO:0000313" key="12">
    <source>
        <dbReference type="Proteomes" id="UP000286907"/>
    </source>
</evidence>
<dbReference type="CDD" id="cd09087">
    <property type="entry name" value="Ape1-like_AP-endo"/>
    <property type="match status" value="1"/>
</dbReference>
<dbReference type="PROSITE" id="PS51435">
    <property type="entry name" value="AP_NUCLEASE_F1_4"/>
    <property type="match status" value="1"/>
</dbReference>
<feature type="active site" evidence="6">
    <location>
        <position position="127"/>
    </location>
</feature>
<dbReference type="InterPro" id="IPR005135">
    <property type="entry name" value="Endo/exonuclease/phosphatase"/>
</dbReference>
<feature type="site" description="Transition state stabilizer" evidence="8">
    <location>
        <position position="168"/>
    </location>
</feature>
<evidence type="ECO:0000256" key="2">
    <source>
        <dbReference type="ARBA" id="ARBA00007092"/>
    </source>
</evidence>
<proteinExistence type="inferred from homology"/>
<evidence type="ECO:0000256" key="6">
    <source>
        <dbReference type="PIRSR" id="PIRSR604808-1"/>
    </source>
</evidence>
<reference evidence="11 12" key="1">
    <citation type="journal article" date="2019" name="Syst. Appl. Microbiol.">
        <title>Oenococcus sicerae sp. nov., isolated from French cider.</title>
        <authorList>
            <person name="Cousin F.J."/>
            <person name="Le Guellec R."/>
            <person name="Chagnot C."/>
            <person name="Goux D."/>
            <person name="Dalmasso M."/>
            <person name="Laplace J.M."/>
            <person name="Cretenet M."/>
        </authorList>
    </citation>
    <scope>NUCLEOTIDE SEQUENCE [LARGE SCALE GENOMIC DNA]</scope>
    <source>
        <strain evidence="11 12">UCMA 15228</strain>
    </source>
</reference>
<feature type="binding site" evidence="7">
    <location>
        <position position="264"/>
    </location>
    <ligand>
        <name>Mg(2+)</name>
        <dbReference type="ChEBI" id="CHEBI:18420"/>
        <label>1</label>
    </ligand>
</feature>
<dbReference type="PANTHER" id="PTHR22748:SF6">
    <property type="entry name" value="DNA-(APURINIC OR APYRIMIDINIC SITE) ENDONUCLEASE"/>
    <property type="match status" value="1"/>
</dbReference>
<dbReference type="EC" id="3.1.11.2" evidence="10"/>
<evidence type="ECO:0000256" key="4">
    <source>
        <dbReference type="ARBA" id="ARBA00022801"/>
    </source>
</evidence>
<gene>
    <name evidence="10" type="primary">xth</name>
    <name evidence="11" type="ORF">DLJ48_02655</name>
    <name evidence="10" type="ORF">EVC35_05620</name>
</gene>
<keyword evidence="7" id="KW-0464">Manganese</keyword>
<feature type="binding site" evidence="7">
    <location>
        <position position="263"/>
    </location>
    <ligand>
        <name>Mg(2+)</name>
        <dbReference type="ChEBI" id="CHEBI:18420"/>
        <label>1</label>
    </ligand>
</feature>
<reference evidence="10" key="2">
    <citation type="submission" date="2019-01" db="EMBL/GenBank/DDBJ databases">
        <title>Oenococcus sicerae UCMA17102.</title>
        <authorList>
            <person name="Cousin F.J."/>
            <person name="Le Guellec R."/>
            <person name="Cretenet M."/>
        </authorList>
    </citation>
    <scope>NUCLEOTIDE SEQUENCE</scope>
    <source>
        <strain evidence="10">UCMA17102</strain>
    </source>
</reference>
<dbReference type="NCBIfam" id="TIGR00195">
    <property type="entry name" value="exoDNase_III"/>
    <property type="match status" value="1"/>
</dbReference>
<dbReference type="Proteomes" id="UP001167919">
    <property type="component" value="Unassembled WGS sequence"/>
</dbReference>
<comment type="cofactor">
    <cofactor evidence="7">
        <name>Mg(2+)</name>
        <dbReference type="ChEBI" id="CHEBI:18420"/>
    </cofactor>
    <cofactor evidence="7">
        <name>Mn(2+)</name>
        <dbReference type="ChEBI" id="CHEBI:29035"/>
    </cofactor>
    <text evidence="7">Probably binds two magnesium or manganese ions per subunit.</text>
</comment>
<accession>A0AAJ1RCK8</accession>
<feature type="binding site" evidence="7">
    <location>
        <position position="44"/>
    </location>
    <ligand>
        <name>Mg(2+)</name>
        <dbReference type="ChEBI" id="CHEBI:18420"/>
        <label>1</label>
    </ligand>
</feature>
<feature type="domain" description="Endonuclease/exonuclease/phosphatase" evidence="9">
    <location>
        <begin position="4"/>
        <end position="245"/>
    </location>
</feature>
<dbReference type="GO" id="GO:0008311">
    <property type="term" value="F:double-stranded DNA 3'-5' DNA exonuclease activity"/>
    <property type="evidence" value="ECO:0007669"/>
    <property type="project" value="UniProtKB-EC"/>
</dbReference>
<feature type="site" description="Interaction with DNA substrate" evidence="8">
    <location>
        <position position="264"/>
    </location>
</feature>
<dbReference type="GO" id="GO:0006284">
    <property type="term" value="P:base-excision repair"/>
    <property type="evidence" value="ECO:0007669"/>
    <property type="project" value="TreeGrafter"/>
</dbReference>
<evidence type="ECO:0000256" key="5">
    <source>
        <dbReference type="ARBA" id="ARBA00022842"/>
    </source>
</evidence>
<evidence type="ECO:0000313" key="10">
    <source>
        <dbReference type="EMBL" id="MDN6900480.1"/>
    </source>
</evidence>
<dbReference type="EMBL" id="CP029684">
    <property type="protein sequence ID" value="QAS69498.1"/>
    <property type="molecule type" value="Genomic_DNA"/>
</dbReference>
<keyword evidence="5 7" id="KW-0460">Magnesium</keyword>
<dbReference type="Pfam" id="PF03372">
    <property type="entry name" value="Exo_endo_phos"/>
    <property type="match status" value="1"/>
</dbReference>
<protein>
    <submittedName>
        <fullName evidence="10">Exodeoxyribonuclease III</fullName>
        <ecNumber evidence="10">3.1.11.2</ecNumber>
    </submittedName>
</protein>
<evidence type="ECO:0000256" key="8">
    <source>
        <dbReference type="PIRSR" id="PIRSR604808-3"/>
    </source>
</evidence>
<reference evidence="11" key="3">
    <citation type="submission" date="2020-01" db="EMBL/GenBank/DDBJ databases">
        <authorList>
            <person name="Cousin F.J."/>
            <person name="Le Guellec R."/>
            <person name="Cretenet M."/>
        </authorList>
    </citation>
    <scope>NUCLEOTIDE SEQUENCE</scope>
    <source>
        <strain evidence="11">UCMA 15228</strain>
    </source>
</reference>
<dbReference type="InterPro" id="IPR020848">
    <property type="entry name" value="AP_endonuclease_F1_CS"/>
</dbReference>
<name>A0AAJ1RCK8_9LACO</name>
<dbReference type="InterPro" id="IPR036691">
    <property type="entry name" value="Endo/exonu/phosph_ase_sf"/>
</dbReference>
<keyword evidence="4 10" id="KW-0378">Hydrolase</keyword>
<comment type="similarity">
    <text evidence="2">Belongs to the DNA repair enzymes AP/ExoA family.</text>
</comment>
<keyword evidence="12" id="KW-1185">Reference proteome</keyword>
<feature type="active site" description="Proton donor/acceptor" evidence="6">
    <location>
        <position position="166"/>
    </location>
</feature>
<evidence type="ECO:0000313" key="13">
    <source>
        <dbReference type="Proteomes" id="UP001167919"/>
    </source>
</evidence>
<dbReference type="RefSeq" id="WP_128685664.1">
    <property type="nucleotide sequence ID" value="NZ_CP029684.2"/>
</dbReference>
<evidence type="ECO:0000256" key="7">
    <source>
        <dbReference type="PIRSR" id="PIRSR604808-2"/>
    </source>
</evidence>
<evidence type="ECO:0000259" key="9">
    <source>
        <dbReference type="Pfam" id="PF03372"/>
    </source>
</evidence>
<organism evidence="10 13">
    <name type="scientific">Oenococcus sicerae</name>
    <dbReference type="NCBI Taxonomy" id="2203724"/>
    <lineage>
        <taxon>Bacteria</taxon>
        <taxon>Bacillati</taxon>
        <taxon>Bacillota</taxon>
        <taxon>Bacilli</taxon>
        <taxon>Lactobacillales</taxon>
        <taxon>Lactobacillaceae</taxon>
        <taxon>Oenococcus</taxon>
    </lineage>
</organism>
<keyword evidence="3 7" id="KW-0479">Metal-binding</keyword>
<dbReference type="Gene3D" id="3.60.10.10">
    <property type="entry name" value="Endonuclease/exonuclease/phosphatase"/>
    <property type="match status" value="1"/>
</dbReference>
<sequence>MNFISWNIDSLNAAIEHKSPRGLLTYETLSKIAAAQPDFLSIQETKLPQTGLSNKQDESLEALFPGYLRFVRTSNPPAKKGYAGVMILAKKAPISYDKPRLDVPDTMDDEGRVITLEYADFYLLTVYTPNSGDGLKRLELRGQWDDQFRDYLDGLSERKPVIFSGDLNVAHTEIDLKNPSTNHESAGFTDQERTKFGQLLDSGFIDSWRFQHPDQAQYSWWSQRNRAAKANNAGWRIDYYVVSDSLKDKIKKTGMLDTGTRADHAPIFLKMDF</sequence>
<dbReference type="SUPFAM" id="SSF56219">
    <property type="entry name" value="DNase I-like"/>
    <property type="match status" value="1"/>
</dbReference>
<evidence type="ECO:0000256" key="3">
    <source>
        <dbReference type="ARBA" id="ARBA00022723"/>
    </source>
</evidence>
<dbReference type="AlphaFoldDB" id="A0AAJ1RCK8"/>
<dbReference type="PANTHER" id="PTHR22748">
    <property type="entry name" value="AP ENDONUCLEASE"/>
    <property type="match status" value="1"/>
</dbReference>
<dbReference type="Proteomes" id="UP000286907">
    <property type="component" value="Chromosome"/>
</dbReference>
<dbReference type="GO" id="GO:0008081">
    <property type="term" value="F:phosphoric diester hydrolase activity"/>
    <property type="evidence" value="ECO:0007669"/>
    <property type="project" value="TreeGrafter"/>
</dbReference>
<feature type="site" description="Important for catalytic activity" evidence="8">
    <location>
        <position position="238"/>
    </location>
</feature>
<feature type="binding site" evidence="7">
    <location>
        <position position="166"/>
    </location>
    <ligand>
        <name>Mg(2+)</name>
        <dbReference type="ChEBI" id="CHEBI:18420"/>
        <label>1</label>
    </ligand>
</feature>
<dbReference type="GO" id="GO:0003677">
    <property type="term" value="F:DNA binding"/>
    <property type="evidence" value="ECO:0007669"/>
    <property type="project" value="InterPro"/>
</dbReference>
<feature type="binding site" evidence="7">
    <location>
        <position position="168"/>
    </location>
    <ligand>
        <name>Mg(2+)</name>
        <dbReference type="ChEBI" id="CHEBI:18420"/>
        <label>1</label>
    </ligand>
</feature>
<feature type="active site" description="Proton acceptor" evidence="6">
    <location>
        <position position="264"/>
    </location>
</feature>
<evidence type="ECO:0000313" key="11">
    <source>
        <dbReference type="EMBL" id="QAS69498.1"/>
    </source>
</evidence>
<comment type="cofactor">
    <cofactor evidence="1">
        <name>Mn(2+)</name>
        <dbReference type="ChEBI" id="CHEBI:29035"/>
    </cofactor>
</comment>
<dbReference type="NCBIfam" id="TIGR00633">
    <property type="entry name" value="xth"/>
    <property type="match status" value="1"/>
</dbReference>
<dbReference type="PROSITE" id="PS00728">
    <property type="entry name" value="AP_NUCLEASE_F1_3"/>
    <property type="match status" value="1"/>
</dbReference>
<feature type="binding site" evidence="7">
    <location>
        <position position="7"/>
    </location>
    <ligand>
        <name>Mg(2+)</name>
        <dbReference type="ChEBI" id="CHEBI:18420"/>
        <label>1</label>
    </ligand>
</feature>